<dbReference type="GeneID" id="56136166"/>
<dbReference type="Proteomes" id="UP000320799">
    <property type="component" value="Segment"/>
</dbReference>
<name>A0A514CT54_9CAUD</name>
<keyword evidence="2" id="KW-1185">Reference proteome</keyword>
<protein>
    <submittedName>
        <fullName evidence="1">Uncharacterized protein</fullName>
    </submittedName>
</protein>
<organism evidence="1 2">
    <name type="scientific">Achromobacter phage Motura</name>
    <dbReference type="NCBI Taxonomy" id="2591403"/>
    <lineage>
        <taxon>Viruses</taxon>
        <taxon>Duplodnaviria</taxon>
        <taxon>Heunggongvirae</taxon>
        <taxon>Uroviricota</taxon>
        <taxon>Caudoviricetes</taxon>
        <taxon>Moturavirus</taxon>
        <taxon>Moturavirus motura</taxon>
    </lineage>
</organism>
<evidence type="ECO:0000313" key="2">
    <source>
        <dbReference type="Proteomes" id="UP000320799"/>
    </source>
</evidence>
<evidence type="ECO:0000313" key="1">
    <source>
        <dbReference type="EMBL" id="QDH83653.1"/>
    </source>
</evidence>
<accession>A0A514CT54</accession>
<proteinExistence type="predicted"/>
<dbReference type="EMBL" id="MN094788">
    <property type="protein sequence ID" value="QDH83653.1"/>
    <property type="molecule type" value="Genomic_DNA"/>
</dbReference>
<sequence>MFNLQQWMDETVSVSTWNGTVQQRRADYLYFLIYANGSAIVRGWGCISNRNGHQSGLEQNQALALLEYSAFLSGLECAGVNTAAFWHGMNEYAKRFDGELVIEPPSDDRIEQAAQDLEARLMTDIAKEVAGPSDFEKDFLKP</sequence>
<dbReference type="KEGG" id="vg:56136166"/>
<reference evidence="1 2" key="1">
    <citation type="submission" date="2019-06" db="EMBL/GenBank/DDBJ databases">
        <authorList>
            <person name="Kincaid V.D."/>
            <person name="Fuller A."/>
            <person name="Hodges K."/>
            <person name="Bansal M."/>
            <person name="Essig J."/>
            <person name="Johnson A."/>
        </authorList>
    </citation>
    <scope>NUCLEOTIDE SEQUENCE [LARGE SCALE GENOMIC DNA]</scope>
</reference>
<dbReference type="RefSeq" id="YP_009903890.1">
    <property type="nucleotide sequence ID" value="NC_049849.1"/>
</dbReference>